<evidence type="ECO:0000313" key="2">
    <source>
        <dbReference type="Proteomes" id="UP001595547"/>
    </source>
</evidence>
<dbReference type="EMBL" id="JBHRTO010000001">
    <property type="protein sequence ID" value="MFC3181040.1"/>
    <property type="molecule type" value="Genomic_DNA"/>
</dbReference>
<reference evidence="2" key="1">
    <citation type="journal article" date="2019" name="Int. J. Syst. Evol. Microbiol.">
        <title>The Global Catalogue of Microorganisms (GCM) 10K type strain sequencing project: providing services to taxonomists for standard genome sequencing and annotation.</title>
        <authorList>
            <consortium name="The Broad Institute Genomics Platform"/>
            <consortium name="The Broad Institute Genome Sequencing Center for Infectious Disease"/>
            <person name="Wu L."/>
            <person name="Ma J."/>
        </authorList>
    </citation>
    <scope>NUCLEOTIDE SEQUENCE [LARGE SCALE GENOMIC DNA]</scope>
    <source>
        <strain evidence="2">KCTC 52039</strain>
    </source>
</reference>
<protein>
    <submittedName>
        <fullName evidence="1">Uncharacterized protein</fullName>
    </submittedName>
</protein>
<dbReference type="RefSeq" id="WP_380072654.1">
    <property type="nucleotide sequence ID" value="NZ_JBHRTO010000001.1"/>
</dbReference>
<keyword evidence="2" id="KW-1185">Reference proteome</keyword>
<organism evidence="1 2">
    <name type="scientific">Cypionkella sinensis</name>
    <dbReference type="NCBI Taxonomy" id="1756043"/>
    <lineage>
        <taxon>Bacteria</taxon>
        <taxon>Pseudomonadati</taxon>
        <taxon>Pseudomonadota</taxon>
        <taxon>Alphaproteobacteria</taxon>
        <taxon>Rhodobacterales</taxon>
        <taxon>Paracoccaceae</taxon>
        <taxon>Cypionkella</taxon>
    </lineage>
</organism>
<accession>A0ABV7IWZ6</accession>
<sequence length="64" mass="6875">MAFSHDLSLPIWQGLVAAMLAGLPNATRIAKAKRIGDSSYHKKSLDLKASGLKHIGRESDEGKS</sequence>
<proteinExistence type="predicted"/>
<gene>
    <name evidence="1" type="ORF">ACFOGH_08575</name>
</gene>
<dbReference type="Proteomes" id="UP001595547">
    <property type="component" value="Unassembled WGS sequence"/>
</dbReference>
<name>A0ABV7IWZ6_9RHOB</name>
<comment type="caution">
    <text evidence="1">The sequence shown here is derived from an EMBL/GenBank/DDBJ whole genome shotgun (WGS) entry which is preliminary data.</text>
</comment>
<evidence type="ECO:0000313" key="1">
    <source>
        <dbReference type="EMBL" id="MFC3181040.1"/>
    </source>
</evidence>